<keyword evidence="2 6" id="KW-1003">Cell membrane</keyword>
<evidence type="ECO:0000256" key="6">
    <source>
        <dbReference type="RuleBase" id="RU366058"/>
    </source>
</evidence>
<keyword evidence="3 6" id="KW-0812">Transmembrane</keyword>
<name>A0A226C3A0_9FIRM</name>
<dbReference type="InterPro" id="IPR032816">
    <property type="entry name" value="VTT_dom"/>
</dbReference>
<dbReference type="PANTHER" id="PTHR12677">
    <property type="entry name" value="GOLGI APPARATUS MEMBRANE PROTEIN TVP38-RELATED"/>
    <property type="match status" value="1"/>
</dbReference>
<keyword evidence="5 6" id="KW-0472">Membrane</keyword>
<dbReference type="AlphaFoldDB" id="A0A226C3A0"/>
<keyword evidence="4 6" id="KW-1133">Transmembrane helix</keyword>
<proteinExistence type="inferred from homology"/>
<keyword evidence="9" id="KW-1185">Reference proteome</keyword>
<comment type="caution">
    <text evidence="6">Lacks conserved residue(s) required for the propagation of feature annotation.</text>
</comment>
<feature type="domain" description="VTT" evidence="7">
    <location>
        <begin position="58"/>
        <end position="173"/>
    </location>
</feature>
<feature type="transmembrane region" description="Helical" evidence="6">
    <location>
        <begin position="180"/>
        <end position="198"/>
    </location>
</feature>
<evidence type="ECO:0000256" key="2">
    <source>
        <dbReference type="ARBA" id="ARBA00022475"/>
    </source>
</evidence>
<dbReference type="EMBL" id="NIQC01000001">
    <property type="protein sequence ID" value="OWZ84897.1"/>
    <property type="molecule type" value="Genomic_DNA"/>
</dbReference>
<comment type="subcellular location">
    <subcellularLocation>
        <location evidence="1 6">Cell membrane</location>
        <topology evidence="1 6">Multi-pass membrane protein</topology>
    </subcellularLocation>
</comment>
<evidence type="ECO:0000256" key="4">
    <source>
        <dbReference type="ARBA" id="ARBA00022989"/>
    </source>
</evidence>
<dbReference type="OrthoDB" id="9812980at2"/>
<feature type="transmembrane region" description="Helical" evidence="6">
    <location>
        <begin position="148"/>
        <end position="168"/>
    </location>
</feature>
<dbReference type="Proteomes" id="UP000214588">
    <property type="component" value="Unassembled WGS sequence"/>
</dbReference>
<comment type="similarity">
    <text evidence="6">Belongs to the TVP38/TMEM64 family.</text>
</comment>
<accession>A0A226C3A0</accession>
<dbReference type="RefSeq" id="WP_089022321.1">
    <property type="nucleotide sequence ID" value="NZ_NIQC01000001.1"/>
</dbReference>
<evidence type="ECO:0000256" key="5">
    <source>
        <dbReference type="ARBA" id="ARBA00023136"/>
    </source>
</evidence>
<dbReference type="GO" id="GO:0005886">
    <property type="term" value="C:plasma membrane"/>
    <property type="evidence" value="ECO:0007669"/>
    <property type="project" value="UniProtKB-SubCell"/>
</dbReference>
<feature type="transmembrane region" description="Helical" evidence="6">
    <location>
        <begin position="6"/>
        <end position="23"/>
    </location>
</feature>
<evidence type="ECO:0000256" key="1">
    <source>
        <dbReference type="ARBA" id="ARBA00004651"/>
    </source>
</evidence>
<evidence type="ECO:0000313" key="8">
    <source>
        <dbReference type="EMBL" id="OWZ84897.1"/>
    </source>
</evidence>
<dbReference type="InterPro" id="IPR015414">
    <property type="entry name" value="TMEM64"/>
</dbReference>
<evidence type="ECO:0000313" key="9">
    <source>
        <dbReference type="Proteomes" id="UP000214588"/>
    </source>
</evidence>
<organism evidence="8 9">
    <name type="scientific">Natranaerobius trueperi</name>
    <dbReference type="NCBI Taxonomy" id="759412"/>
    <lineage>
        <taxon>Bacteria</taxon>
        <taxon>Bacillati</taxon>
        <taxon>Bacillota</taxon>
        <taxon>Clostridia</taxon>
        <taxon>Natranaerobiales</taxon>
        <taxon>Natranaerobiaceae</taxon>
        <taxon>Natranaerobius</taxon>
    </lineage>
</organism>
<dbReference type="Pfam" id="PF09335">
    <property type="entry name" value="VTT_dom"/>
    <property type="match status" value="1"/>
</dbReference>
<gene>
    <name evidence="8" type="ORF">CDO51_00375</name>
</gene>
<evidence type="ECO:0000256" key="3">
    <source>
        <dbReference type="ARBA" id="ARBA00022692"/>
    </source>
</evidence>
<dbReference type="PANTHER" id="PTHR12677:SF59">
    <property type="entry name" value="GOLGI APPARATUS MEMBRANE PROTEIN TVP38-RELATED"/>
    <property type="match status" value="1"/>
</dbReference>
<reference evidence="8 9" key="1">
    <citation type="submission" date="2017-06" db="EMBL/GenBank/DDBJ databases">
        <title>Draft Genome Sequence of Natranaerobius trueperi halophilic, alkalithermophilic bacteria from soda lakes.</title>
        <authorList>
            <person name="Zhao B."/>
        </authorList>
    </citation>
    <scope>NUCLEOTIDE SEQUENCE [LARGE SCALE GENOMIC DNA]</scope>
    <source>
        <strain evidence="8 9">DSM 18760</strain>
    </source>
</reference>
<evidence type="ECO:0000259" key="7">
    <source>
        <dbReference type="Pfam" id="PF09335"/>
    </source>
</evidence>
<protein>
    <recommendedName>
        <fullName evidence="6">TVP38/TMEM64 family membrane protein</fullName>
    </recommendedName>
</protein>
<comment type="caution">
    <text evidence="8">The sequence shown here is derived from an EMBL/GenBank/DDBJ whole genome shotgun (WGS) entry which is preliminary data.</text>
</comment>
<sequence length="205" mass="22977">MNKRYLVLLPFIGAICAYFFMATEGISPQSLRPILVKWQRYAPIIFLTMHTIRPLTFLPTSLLVLLASLYFDFFTGLILNLTGLILGMTLAYFLGNYSGREWLVKKYPKSKDILTKIQSGGWPLIASIRLFPLVPVDILSYTSGVCNIPFISYITGSILGSLPSLLFIMTLGAGVRGGDFIVIIPSGLLFTLLIIWAWKKLKKVY</sequence>
<feature type="transmembrane region" description="Helical" evidence="6">
    <location>
        <begin position="77"/>
        <end position="99"/>
    </location>
</feature>